<feature type="transmembrane region" description="Helical" evidence="1">
    <location>
        <begin position="30"/>
        <end position="51"/>
    </location>
</feature>
<gene>
    <name evidence="2" type="ORF">KTA_20270</name>
</gene>
<organism evidence="2">
    <name type="scientific">Thermogemmatispora argillosa</name>
    <dbReference type="NCBI Taxonomy" id="2045280"/>
    <lineage>
        <taxon>Bacteria</taxon>
        <taxon>Bacillati</taxon>
        <taxon>Chloroflexota</taxon>
        <taxon>Ktedonobacteria</taxon>
        <taxon>Thermogemmatisporales</taxon>
        <taxon>Thermogemmatisporaceae</taxon>
        <taxon>Thermogemmatispora</taxon>
    </lineage>
</organism>
<name>A0A455T1R2_9CHLR</name>
<keyword evidence="1" id="KW-1133">Transmembrane helix</keyword>
<protein>
    <submittedName>
        <fullName evidence="2">Uncharacterized protein</fullName>
    </submittedName>
</protein>
<proteinExistence type="predicted"/>
<dbReference type="AlphaFoldDB" id="A0A455T1R2"/>
<sequence length="493" mass="52541">MKLWHEEATRLTKGGLGSERRRRRRRCSPLMLAGVLVPLVLALAGGALYLIPRLTASQAAAPANTDCTLIVPPHPLTARGLATPYQLVATDPARGPCHEANPDQAAFVQAAVIDPSTGRIFIYNPLVVDQGQRPALAPVVPRLPAGSIVGIWFGFNGENLTLRGTDHSLTEGHCVNGIRGSLFGQFAYCNAPAFFAAANQAIRAGKLKPPPLGQARDGLPCPSVRDFSLVDQDQSDNVTTAYLVTRDGRIAQMTRHAIATLQHAQPQVNGSDNRLLAIGLDGALGCKPWMAPDLADPGQMTTALPLNELQAAVWQRAPVALVPNGDPMVTVAGRPNLAKLNAYRAGVDQPQVRDQVFASTTLYCANLLAIAPLRLLVDAPLTKIRPSPDPAVANSLFTFLAQRFITTFEADGLNCTRLLHVPDPVQVQRTPQGVAVAATINGEVVKTPLDCNVNGTLIVGCNGTATLNGQTCSLMTDRRTHQITVTCPANNRQ</sequence>
<accession>A0A455T1R2</accession>
<reference evidence="2" key="1">
    <citation type="submission" date="2018-12" db="EMBL/GenBank/DDBJ databases">
        <title>Novel natural products biosynthetic potential of the class Ktedonobacteria.</title>
        <authorList>
            <person name="Zheng Y."/>
            <person name="Saitou A."/>
            <person name="Wang C.M."/>
            <person name="Toyoda A."/>
            <person name="Minakuchi Y."/>
            <person name="Sekiguchi Y."/>
            <person name="Ueda K."/>
            <person name="Takano H."/>
            <person name="Sakai Y."/>
            <person name="Yokota A."/>
            <person name="Yabe S."/>
        </authorList>
    </citation>
    <scope>NUCLEOTIDE SEQUENCE</scope>
    <source>
        <strain evidence="2">A3-2</strain>
    </source>
</reference>
<evidence type="ECO:0000313" key="2">
    <source>
        <dbReference type="EMBL" id="BBH93828.1"/>
    </source>
</evidence>
<keyword evidence="1" id="KW-0812">Transmembrane</keyword>
<dbReference type="EMBL" id="AP019377">
    <property type="protein sequence ID" value="BBH93828.1"/>
    <property type="molecule type" value="Genomic_DNA"/>
</dbReference>
<keyword evidence="1" id="KW-0472">Membrane</keyword>
<evidence type="ECO:0000256" key="1">
    <source>
        <dbReference type="SAM" id="Phobius"/>
    </source>
</evidence>